<keyword evidence="8 11" id="KW-0496">Mitochondrion</keyword>
<dbReference type="OrthoDB" id="2125027at2759"/>
<evidence type="ECO:0000256" key="8">
    <source>
        <dbReference type="ARBA" id="ARBA00023128"/>
    </source>
</evidence>
<evidence type="ECO:0000256" key="6">
    <source>
        <dbReference type="ARBA" id="ARBA00022792"/>
    </source>
</evidence>
<dbReference type="GO" id="GO:0015078">
    <property type="term" value="F:proton transmembrane transporter activity"/>
    <property type="evidence" value="ECO:0007669"/>
    <property type="project" value="InterPro"/>
</dbReference>
<comment type="similarity">
    <text evidence="2 11">Belongs to the ATPase e subunit family.</text>
</comment>
<evidence type="ECO:0000313" key="13">
    <source>
        <dbReference type="EMBL" id="KAG7193814.1"/>
    </source>
</evidence>
<reference evidence="13" key="1">
    <citation type="submission" date="2021-03" db="EMBL/GenBank/DDBJ databases">
        <authorList>
            <person name="Palmer J.M."/>
        </authorList>
    </citation>
    <scope>NUCLEOTIDE SEQUENCE</scope>
    <source>
        <strain evidence="13">ARV_011</strain>
    </source>
</reference>
<evidence type="ECO:0000256" key="10">
    <source>
        <dbReference type="ARBA" id="ARBA00023310"/>
    </source>
</evidence>
<evidence type="ECO:0000313" key="14">
    <source>
        <dbReference type="Proteomes" id="UP000790833"/>
    </source>
</evidence>
<keyword evidence="12" id="KW-0175">Coiled coil</keyword>
<evidence type="ECO:0000256" key="7">
    <source>
        <dbReference type="ARBA" id="ARBA00023065"/>
    </source>
</evidence>
<comment type="subunit">
    <text evidence="11">F-type ATPases have 2 components, CF(1) - the catalytic core - and CF(0) - the membrane proton channel. CF(1) and CF(0) have multiple subunits.</text>
</comment>
<evidence type="ECO:0000256" key="1">
    <source>
        <dbReference type="ARBA" id="ARBA00004273"/>
    </source>
</evidence>
<protein>
    <recommendedName>
        <fullName evidence="11">ATP synthase F(0) complex subunit e, mitochondrial</fullName>
    </recommendedName>
</protein>
<gene>
    <name evidence="13" type="ORF">KQ657_000508</name>
</gene>
<dbReference type="GeneID" id="66113882"/>
<evidence type="ECO:0000256" key="11">
    <source>
        <dbReference type="RuleBase" id="RU367005"/>
    </source>
</evidence>
<evidence type="ECO:0000256" key="5">
    <source>
        <dbReference type="ARBA" id="ARBA00022781"/>
    </source>
</evidence>
<comment type="subcellular location">
    <subcellularLocation>
        <location evidence="1 11">Mitochondrion inner membrane</location>
    </subcellularLocation>
</comment>
<keyword evidence="7 11" id="KW-0406">Ion transport</keyword>
<evidence type="ECO:0000256" key="9">
    <source>
        <dbReference type="ARBA" id="ARBA00023136"/>
    </source>
</evidence>
<accession>A0A9P8AIL7</accession>
<keyword evidence="14" id="KW-1185">Reference proteome</keyword>
<keyword evidence="10 11" id="KW-0066">ATP synthesis</keyword>
<comment type="caution">
    <text evidence="13">The sequence shown here is derived from an EMBL/GenBank/DDBJ whole genome shotgun (WGS) entry which is preliminary data.</text>
</comment>
<dbReference type="EMBL" id="JAHMUF010000010">
    <property type="protein sequence ID" value="KAG7193814.1"/>
    <property type="molecule type" value="Genomic_DNA"/>
</dbReference>
<dbReference type="GO" id="GO:0045259">
    <property type="term" value="C:proton-transporting ATP synthase complex"/>
    <property type="evidence" value="ECO:0007669"/>
    <property type="project" value="UniProtKB-UniRule"/>
</dbReference>
<evidence type="ECO:0000256" key="12">
    <source>
        <dbReference type="SAM" id="Coils"/>
    </source>
</evidence>
<keyword evidence="9" id="KW-0472">Membrane</keyword>
<feature type="coiled-coil region" evidence="12">
    <location>
        <begin position="33"/>
        <end position="60"/>
    </location>
</feature>
<sequence length="93" mass="10027">MSVNFNVLRYSVFGAGIVYGAYHRYSLESSVKKEAAAKAYAKEEKLIRQAKAEYAKLQAAKAPAASASTGSINWEDPNLDIGSALESLVAKLE</sequence>
<dbReference type="InterPro" id="IPR008386">
    <property type="entry name" value="ATP_synth_F0_esu_mt"/>
</dbReference>
<evidence type="ECO:0000256" key="4">
    <source>
        <dbReference type="ARBA" id="ARBA00022547"/>
    </source>
</evidence>
<keyword evidence="3 11" id="KW-0813">Transport</keyword>
<dbReference type="GO" id="GO:0015986">
    <property type="term" value="P:proton motive force-driven ATP synthesis"/>
    <property type="evidence" value="ECO:0007669"/>
    <property type="project" value="InterPro"/>
</dbReference>
<keyword evidence="6 11" id="KW-0999">Mitochondrion inner membrane</keyword>
<evidence type="ECO:0000256" key="3">
    <source>
        <dbReference type="ARBA" id="ARBA00022448"/>
    </source>
</evidence>
<proteinExistence type="inferred from homology"/>
<dbReference type="GO" id="GO:0005743">
    <property type="term" value="C:mitochondrial inner membrane"/>
    <property type="evidence" value="ECO:0007669"/>
    <property type="project" value="UniProtKB-SubCell"/>
</dbReference>
<evidence type="ECO:0000256" key="2">
    <source>
        <dbReference type="ARBA" id="ARBA00007333"/>
    </source>
</evidence>
<dbReference type="RefSeq" id="XP_043049362.1">
    <property type="nucleotide sequence ID" value="XM_043191350.1"/>
</dbReference>
<dbReference type="Pfam" id="PF05680">
    <property type="entry name" value="ATP-synt_E"/>
    <property type="match status" value="1"/>
</dbReference>
<dbReference type="AlphaFoldDB" id="A0A9P8AIL7"/>
<keyword evidence="5 11" id="KW-0375">Hydrogen ion transport</keyword>
<keyword evidence="4 11" id="KW-0138">CF(0)</keyword>
<name>A0A9P8AIL7_9ASCO</name>
<organism evidence="13 14">
    <name type="scientific">Scheffersomyces spartinae</name>
    <dbReference type="NCBI Taxonomy" id="45513"/>
    <lineage>
        <taxon>Eukaryota</taxon>
        <taxon>Fungi</taxon>
        <taxon>Dikarya</taxon>
        <taxon>Ascomycota</taxon>
        <taxon>Saccharomycotina</taxon>
        <taxon>Pichiomycetes</taxon>
        <taxon>Debaryomycetaceae</taxon>
        <taxon>Scheffersomyces</taxon>
    </lineage>
</organism>
<comment type="function">
    <text evidence="11">Subunit e, of the mitochondrial membrane ATP synthase complex (F(1)F(0) ATP synthase or Complex V) that produces ATP from ADP in the presence of a proton gradient across the membrane which is generated by electron transport complexes of the respiratory chain. ATP synthase complex consist of a soluble F(1) head domain - the catalytic core - and a membrane F(1) domain - the membrane proton channel. These two domains are linked by a central stalk rotating inside the F(1) region and a stationary peripheral stalk. During catalysis, ATP synthesis in the catalytic domain of F(1) is coupled via a rotary mechanism of the central stalk subunits to proton translocation. In vivo, can only synthesize ATP although its ATP hydrolase activity can be activated artificially in vitro. Part of the complex F(0) domain.</text>
</comment>
<dbReference type="Proteomes" id="UP000790833">
    <property type="component" value="Unassembled WGS sequence"/>
</dbReference>